<organism evidence="5 6">
    <name type="scientific">Flavobacterium calami</name>
    <dbReference type="NCBI Taxonomy" id="3139144"/>
    <lineage>
        <taxon>Bacteria</taxon>
        <taxon>Pseudomonadati</taxon>
        <taxon>Bacteroidota</taxon>
        <taxon>Flavobacteriia</taxon>
        <taxon>Flavobacteriales</taxon>
        <taxon>Flavobacteriaceae</taxon>
        <taxon>Flavobacterium</taxon>
    </lineage>
</organism>
<dbReference type="InterPro" id="IPR002734">
    <property type="entry name" value="RibDG_C"/>
</dbReference>
<reference evidence="5 6" key="1">
    <citation type="submission" date="2024-04" db="EMBL/GenBank/DDBJ databases">
        <title>Flavobacterium sp. DGU38 16S ribosomal RNA gene Genome sequencing and assembly.</title>
        <authorList>
            <person name="Park S."/>
        </authorList>
    </citation>
    <scope>NUCLEOTIDE SEQUENCE [LARGE SCALE GENOMIC DNA]</scope>
    <source>
        <strain evidence="5 6">DGU38</strain>
    </source>
</reference>
<comment type="pathway">
    <text evidence="1">Cofactor biosynthesis; riboflavin biosynthesis.</text>
</comment>
<keyword evidence="2" id="KW-0521">NADP</keyword>
<evidence type="ECO:0000256" key="2">
    <source>
        <dbReference type="ARBA" id="ARBA00022857"/>
    </source>
</evidence>
<feature type="domain" description="Bacterial bifunctional deaminase-reductase C-terminal" evidence="4">
    <location>
        <begin position="3"/>
        <end position="206"/>
    </location>
</feature>
<proteinExistence type="predicted"/>
<dbReference type="PANTHER" id="PTHR38011:SF7">
    <property type="entry name" value="2,5-DIAMINO-6-RIBOSYLAMINO-4(3H)-PYRIMIDINONE 5'-PHOSPHATE REDUCTASE"/>
    <property type="match status" value="1"/>
</dbReference>
<protein>
    <submittedName>
        <fullName evidence="5">Dihydrofolate reductase family protein</fullName>
    </submittedName>
</protein>
<gene>
    <name evidence="5" type="ORF">AAEO57_10130</name>
</gene>
<accession>A0ABU9INW4</accession>
<dbReference type="Proteomes" id="UP001485226">
    <property type="component" value="Unassembled WGS sequence"/>
</dbReference>
<name>A0ABU9INW4_9FLAO</name>
<dbReference type="EMBL" id="JBBYHS010000009">
    <property type="protein sequence ID" value="MEL1254134.1"/>
    <property type="molecule type" value="Genomic_DNA"/>
</dbReference>
<dbReference type="SUPFAM" id="SSF53597">
    <property type="entry name" value="Dihydrofolate reductase-like"/>
    <property type="match status" value="1"/>
</dbReference>
<evidence type="ECO:0000313" key="6">
    <source>
        <dbReference type="Proteomes" id="UP001485226"/>
    </source>
</evidence>
<keyword evidence="6" id="KW-1185">Reference proteome</keyword>
<evidence type="ECO:0000259" key="4">
    <source>
        <dbReference type="Pfam" id="PF01872"/>
    </source>
</evidence>
<dbReference type="InterPro" id="IPR024072">
    <property type="entry name" value="DHFR-like_dom_sf"/>
</dbReference>
<dbReference type="PANTHER" id="PTHR38011">
    <property type="entry name" value="DIHYDROFOLATE REDUCTASE FAMILY PROTEIN (AFU_ORTHOLOGUE AFUA_8G06820)"/>
    <property type="match status" value="1"/>
</dbReference>
<evidence type="ECO:0000256" key="1">
    <source>
        <dbReference type="ARBA" id="ARBA00005104"/>
    </source>
</evidence>
<evidence type="ECO:0000256" key="3">
    <source>
        <dbReference type="ARBA" id="ARBA00023002"/>
    </source>
</evidence>
<keyword evidence="3" id="KW-0560">Oxidoreductase</keyword>
<dbReference type="Gene3D" id="3.40.430.10">
    <property type="entry name" value="Dihydrofolate Reductase, subunit A"/>
    <property type="match status" value="1"/>
</dbReference>
<dbReference type="RefSeq" id="WP_341692174.1">
    <property type="nucleotide sequence ID" value="NZ_JBBYHS010000009.1"/>
</dbReference>
<dbReference type="Pfam" id="PF01872">
    <property type="entry name" value="RibD_C"/>
    <property type="match status" value="1"/>
</dbReference>
<comment type="caution">
    <text evidence="5">The sequence shown here is derived from an EMBL/GenBank/DDBJ whole genome shotgun (WGS) entry which is preliminary data.</text>
</comment>
<sequence>MKPKIICHMMSSVDGRLFPERYTLPFDGKDLFDVVGRYFEVSYKLNGDAVIMGRSTLQKYFISGIFENKNYTAAINPITFIGDRSSEKNMIVIDSSGKTSYKDKNGVEDNIIAVLSEKVSDQYLSHLQKHGVSYVFAGEKGDDIAKAMEVLAAEFGLKNIILEGGGIINGIFLKAGLIDELSLMIYPGIDGLSGTPSIFEYIGNEGEKPAHGQSLEHISTELLPDGIVWIRYNFDKKLDK</sequence>
<evidence type="ECO:0000313" key="5">
    <source>
        <dbReference type="EMBL" id="MEL1254134.1"/>
    </source>
</evidence>
<dbReference type="InterPro" id="IPR050765">
    <property type="entry name" value="Riboflavin_Biosynth_HTPR"/>
</dbReference>